<proteinExistence type="predicted"/>
<dbReference type="GO" id="GO:0016788">
    <property type="term" value="F:hydrolase activity, acting on ester bonds"/>
    <property type="evidence" value="ECO:0007669"/>
    <property type="project" value="InterPro"/>
</dbReference>
<evidence type="ECO:0000313" key="2">
    <source>
        <dbReference type="Proteomes" id="UP000282515"/>
    </source>
</evidence>
<dbReference type="OrthoDB" id="3474033at2"/>
<reference evidence="1 2" key="1">
    <citation type="submission" date="2018-10" db="EMBL/GenBank/DDBJ databases">
        <title>Aeromicrobium sp. 9W16Y-2 whole genome shotgun sequence.</title>
        <authorList>
            <person name="Li F."/>
        </authorList>
    </citation>
    <scope>NUCLEOTIDE SEQUENCE [LARGE SCALE GENOMIC DNA]</scope>
    <source>
        <strain evidence="1 2">9W16Y-2</strain>
    </source>
</reference>
<protein>
    <recommendedName>
        <fullName evidence="3">SGNH hydrolase-type esterase domain-containing protein</fullName>
    </recommendedName>
</protein>
<organism evidence="1 2">
    <name type="scientific">Aeromicrobium phragmitis</name>
    <dbReference type="NCBI Taxonomy" id="2478914"/>
    <lineage>
        <taxon>Bacteria</taxon>
        <taxon>Bacillati</taxon>
        <taxon>Actinomycetota</taxon>
        <taxon>Actinomycetes</taxon>
        <taxon>Propionibacteriales</taxon>
        <taxon>Nocardioidaceae</taxon>
        <taxon>Aeromicrobium</taxon>
    </lineage>
</organism>
<gene>
    <name evidence="1" type="ORF">D9V41_16725</name>
</gene>
<evidence type="ECO:0000313" key="1">
    <source>
        <dbReference type="EMBL" id="RLV52096.1"/>
    </source>
</evidence>
<accession>A0A3L8PAH3</accession>
<dbReference type="InterPro" id="IPR001087">
    <property type="entry name" value="GDSL"/>
</dbReference>
<evidence type="ECO:0008006" key="3">
    <source>
        <dbReference type="Google" id="ProtNLM"/>
    </source>
</evidence>
<dbReference type="SUPFAM" id="SSF52266">
    <property type="entry name" value="SGNH hydrolase"/>
    <property type="match status" value="1"/>
</dbReference>
<comment type="caution">
    <text evidence="1">The sequence shown here is derived from an EMBL/GenBank/DDBJ whole genome shotgun (WGS) entry which is preliminary data.</text>
</comment>
<dbReference type="Gene3D" id="3.40.50.12700">
    <property type="match status" value="1"/>
</dbReference>
<dbReference type="AlphaFoldDB" id="A0A3L8PAH3"/>
<dbReference type="Pfam" id="PF00657">
    <property type="entry name" value="Lipase_GDSL"/>
    <property type="match status" value="1"/>
</dbReference>
<name>A0A3L8PAH3_9ACTN</name>
<keyword evidence="2" id="KW-1185">Reference proteome</keyword>
<dbReference type="EMBL" id="RDBF01000151">
    <property type="protein sequence ID" value="RLV52096.1"/>
    <property type="molecule type" value="Genomic_DNA"/>
</dbReference>
<sequence length="108" mass="12012">MGIVQKFRQLVRKLKQTRVGQIILSGILPVMGGRGQTYRNCKRMAINALVEQMCEEEMVGYLDLWGCFVGREDMYMRDGLHLSGKGAAVLADELLKSVESGTGGIYLN</sequence>
<dbReference type="Proteomes" id="UP000282515">
    <property type="component" value="Unassembled WGS sequence"/>
</dbReference>